<dbReference type="CDD" id="cd04584">
    <property type="entry name" value="CBS_pair_AcuB_like"/>
    <property type="match status" value="1"/>
</dbReference>
<dbReference type="InterPro" id="IPR000644">
    <property type="entry name" value="CBS_dom"/>
</dbReference>
<dbReference type="Pfam" id="PF01842">
    <property type="entry name" value="ACT"/>
    <property type="match status" value="1"/>
</dbReference>
<evidence type="ECO:0000313" key="4">
    <source>
        <dbReference type="EMBL" id="MPM71432.1"/>
    </source>
</evidence>
<dbReference type="Pfam" id="PF00571">
    <property type="entry name" value="CBS"/>
    <property type="match status" value="2"/>
</dbReference>
<dbReference type="PROSITE" id="PS51371">
    <property type="entry name" value="CBS"/>
    <property type="match status" value="2"/>
</dbReference>
<organism evidence="4">
    <name type="scientific">bioreactor metagenome</name>
    <dbReference type="NCBI Taxonomy" id="1076179"/>
    <lineage>
        <taxon>unclassified sequences</taxon>
        <taxon>metagenomes</taxon>
        <taxon>ecological metagenomes</taxon>
    </lineage>
</organism>
<sequence>MYVRDRMSKNIVTVAKDVKITQVLDIFASNNFHRLPIVDAQGKLIGLITEGTIQANTPSKATSLSIHELNYLLSKTTVESIMIKKVIIITPDRLLEEAAEVMMKHDISCLPVVEADNHLVGIITQKDVFAAFVDLLGYHDIGSRIVIEIAEDKVGLLAKIAHILAEAGVSISHLVVYRKATVDVVIRVANLDGDKIAKLLTDHGYKVVNVLVNRQIN</sequence>
<proteinExistence type="predicted"/>
<keyword evidence="4" id="KW-0560">Oxidoreductase</keyword>
<dbReference type="PANTHER" id="PTHR43080:SF2">
    <property type="entry name" value="CBS DOMAIN-CONTAINING PROTEIN"/>
    <property type="match status" value="1"/>
</dbReference>
<dbReference type="SUPFAM" id="SSF54631">
    <property type="entry name" value="CBS-domain pair"/>
    <property type="match status" value="1"/>
</dbReference>
<evidence type="ECO:0000256" key="1">
    <source>
        <dbReference type="ARBA" id="ARBA00023122"/>
    </source>
</evidence>
<dbReference type="InterPro" id="IPR046342">
    <property type="entry name" value="CBS_dom_sf"/>
</dbReference>
<evidence type="ECO:0000259" key="3">
    <source>
        <dbReference type="PROSITE" id="PS51671"/>
    </source>
</evidence>
<protein>
    <submittedName>
        <fullName evidence="4">Inosine-5'-monophosphate dehydrogenase</fullName>
        <ecNumber evidence="4">1.1.1.205</ecNumber>
    </submittedName>
</protein>
<comment type="caution">
    <text evidence="4">The sequence shown here is derived from an EMBL/GenBank/DDBJ whole genome shotgun (WGS) entry which is preliminary data.</text>
</comment>
<accession>A0A645C1D9</accession>
<feature type="domain" description="CBS" evidence="2">
    <location>
        <begin position="7"/>
        <end position="64"/>
    </location>
</feature>
<dbReference type="Gene3D" id="3.30.70.260">
    <property type="match status" value="1"/>
</dbReference>
<dbReference type="InterPro" id="IPR045865">
    <property type="entry name" value="ACT-like_dom_sf"/>
</dbReference>
<feature type="domain" description="CBS" evidence="2">
    <location>
        <begin position="82"/>
        <end position="141"/>
    </location>
</feature>
<dbReference type="SUPFAM" id="SSF55021">
    <property type="entry name" value="ACT-like"/>
    <property type="match status" value="1"/>
</dbReference>
<feature type="domain" description="ACT" evidence="3">
    <location>
        <begin position="145"/>
        <end position="217"/>
    </location>
</feature>
<dbReference type="EMBL" id="VSSQ01024111">
    <property type="protein sequence ID" value="MPM71432.1"/>
    <property type="molecule type" value="Genomic_DNA"/>
</dbReference>
<gene>
    <name evidence="4" type="primary">guaB_74</name>
    <name evidence="4" type="ORF">SDC9_118397</name>
</gene>
<dbReference type="InterPro" id="IPR002912">
    <property type="entry name" value="ACT_dom"/>
</dbReference>
<reference evidence="4" key="1">
    <citation type="submission" date="2019-08" db="EMBL/GenBank/DDBJ databases">
        <authorList>
            <person name="Kucharzyk K."/>
            <person name="Murdoch R.W."/>
            <person name="Higgins S."/>
            <person name="Loffler F."/>
        </authorList>
    </citation>
    <scope>NUCLEOTIDE SEQUENCE</scope>
</reference>
<dbReference type="PROSITE" id="PS51671">
    <property type="entry name" value="ACT"/>
    <property type="match status" value="1"/>
</dbReference>
<dbReference type="GO" id="GO:0003938">
    <property type="term" value="F:IMP dehydrogenase activity"/>
    <property type="evidence" value="ECO:0007669"/>
    <property type="project" value="UniProtKB-EC"/>
</dbReference>
<dbReference type="EC" id="1.1.1.205" evidence="4"/>
<dbReference type="Gene3D" id="3.10.580.10">
    <property type="entry name" value="CBS-domain"/>
    <property type="match status" value="1"/>
</dbReference>
<dbReference type="PANTHER" id="PTHR43080">
    <property type="entry name" value="CBS DOMAIN-CONTAINING PROTEIN CBSX3, MITOCHONDRIAL"/>
    <property type="match status" value="1"/>
</dbReference>
<name>A0A645C1D9_9ZZZZ</name>
<dbReference type="InterPro" id="IPR051257">
    <property type="entry name" value="Diverse_CBS-Domain"/>
</dbReference>
<dbReference type="SMART" id="SM00116">
    <property type="entry name" value="CBS"/>
    <property type="match status" value="2"/>
</dbReference>
<evidence type="ECO:0000259" key="2">
    <source>
        <dbReference type="PROSITE" id="PS51371"/>
    </source>
</evidence>
<keyword evidence="1" id="KW-0129">CBS domain</keyword>
<dbReference type="AlphaFoldDB" id="A0A645C1D9"/>